<dbReference type="CDD" id="cd05930">
    <property type="entry name" value="A_NRPS"/>
    <property type="match status" value="1"/>
</dbReference>
<dbReference type="CDD" id="cd19543">
    <property type="entry name" value="DCL_NRPS"/>
    <property type="match status" value="1"/>
</dbReference>
<dbReference type="GO" id="GO:0008610">
    <property type="term" value="P:lipid biosynthetic process"/>
    <property type="evidence" value="ECO:0007669"/>
    <property type="project" value="UniProtKB-ARBA"/>
</dbReference>
<evidence type="ECO:0000256" key="2">
    <source>
        <dbReference type="ARBA" id="ARBA00006432"/>
    </source>
</evidence>
<dbReference type="GO" id="GO:0003824">
    <property type="term" value="F:catalytic activity"/>
    <property type="evidence" value="ECO:0007669"/>
    <property type="project" value="InterPro"/>
</dbReference>
<dbReference type="InterPro" id="IPR020845">
    <property type="entry name" value="AMP-binding_CS"/>
</dbReference>
<keyword evidence="10" id="KW-1185">Reference proteome</keyword>
<dbReference type="CDD" id="cd19531">
    <property type="entry name" value="LCL_NRPS-like"/>
    <property type="match status" value="2"/>
</dbReference>
<dbReference type="GO" id="GO:0043041">
    <property type="term" value="P:amino acid activation for nonribosomal peptide biosynthetic process"/>
    <property type="evidence" value="ECO:0007669"/>
    <property type="project" value="TreeGrafter"/>
</dbReference>
<keyword evidence="6" id="KW-0045">Antibiotic biosynthesis</keyword>
<evidence type="ECO:0000256" key="5">
    <source>
        <dbReference type="ARBA" id="ARBA00022737"/>
    </source>
</evidence>
<feature type="domain" description="Carrier" evidence="8">
    <location>
        <begin position="1456"/>
        <end position="1531"/>
    </location>
</feature>
<dbReference type="InterPro" id="IPR009081">
    <property type="entry name" value="PP-bd_ACP"/>
</dbReference>
<dbReference type="SUPFAM" id="SSF56801">
    <property type="entry name" value="Acetyl-CoA synthetase-like"/>
    <property type="match status" value="4"/>
</dbReference>
<dbReference type="SMART" id="SM00823">
    <property type="entry name" value="PKS_PP"/>
    <property type="match status" value="4"/>
</dbReference>
<comment type="similarity">
    <text evidence="2">Belongs to the ATP-dependent AMP-binding enzyme family.</text>
</comment>
<dbReference type="Pfam" id="PF00668">
    <property type="entry name" value="Condensation"/>
    <property type="match status" value="5"/>
</dbReference>
<dbReference type="Gene3D" id="1.10.1200.10">
    <property type="entry name" value="ACP-like"/>
    <property type="match status" value="3"/>
</dbReference>
<dbReference type="InterPro" id="IPR045851">
    <property type="entry name" value="AMP-bd_C_sf"/>
</dbReference>
<dbReference type="Gene3D" id="3.30.559.30">
    <property type="entry name" value="Nonribosomal peptide synthetase, condensation domain"/>
    <property type="match status" value="5"/>
</dbReference>
<feature type="domain" description="Carrier" evidence="8">
    <location>
        <begin position="4040"/>
        <end position="4115"/>
    </location>
</feature>
<dbReference type="SUPFAM" id="SSF52777">
    <property type="entry name" value="CoA-dependent acyltransferases"/>
    <property type="match status" value="10"/>
</dbReference>
<protein>
    <submittedName>
        <fullName evidence="9">Amino acid adenylation domain-containing protein</fullName>
    </submittedName>
</protein>
<dbReference type="Pfam" id="PF08242">
    <property type="entry name" value="Methyltransf_12"/>
    <property type="match status" value="1"/>
</dbReference>
<dbReference type="FunFam" id="3.40.50.12780:FF:000012">
    <property type="entry name" value="Non-ribosomal peptide synthetase"/>
    <property type="match status" value="4"/>
</dbReference>
<dbReference type="GO" id="GO:0009403">
    <property type="term" value="P:toxin biosynthetic process"/>
    <property type="evidence" value="ECO:0007669"/>
    <property type="project" value="UniProtKB-ARBA"/>
</dbReference>
<evidence type="ECO:0000313" key="9">
    <source>
        <dbReference type="EMBL" id="RCG15707.1"/>
    </source>
</evidence>
<dbReference type="PANTHER" id="PTHR45527:SF1">
    <property type="entry name" value="FATTY ACID SYNTHASE"/>
    <property type="match status" value="1"/>
</dbReference>
<dbReference type="CDD" id="cd19534">
    <property type="entry name" value="E_NRPS"/>
    <property type="match status" value="1"/>
</dbReference>
<dbReference type="Gene3D" id="3.30.300.30">
    <property type="match status" value="5"/>
</dbReference>
<dbReference type="InterPro" id="IPR025110">
    <property type="entry name" value="AMP-bd_C"/>
</dbReference>
<feature type="domain" description="Carrier" evidence="8">
    <location>
        <begin position="5112"/>
        <end position="5187"/>
    </location>
</feature>
<keyword evidence="5" id="KW-0677">Repeat</keyword>
<keyword evidence="3" id="KW-0596">Phosphopantetheine</keyword>
<dbReference type="Gene3D" id="2.30.38.10">
    <property type="entry name" value="Luciferase, Domain 3"/>
    <property type="match status" value="4"/>
</dbReference>
<name>A0A367EEC9_9ACTN</name>
<dbReference type="Gene3D" id="3.40.50.150">
    <property type="entry name" value="Vaccinia Virus protein VP39"/>
    <property type="match status" value="1"/>
</dbReference>
<feature type="domain" description="Carrier" evidence="8">
    <location>
        <begin position="2519"/>
        <end position="2594"/>
    </location>
</feature>
<dbReference type="CDD" id="cd12117">
    <property type="entry name" value="A_NRPS_Srf_like"/>
    <property type="match status" value="1"/>
</dbReference>
<dbReference type="Pfam" id="PF00501">
    <property type="entry name" value="AMP-binding"/>
    <property type="match status" value="4"/>
</dbReference>
<dbReference type="FunFam" id="2.30.38.10:FF:000001">
    <property type="entry name" value="Non-ribosomal peptide synthetase PvdI"/>
    <property type="match status" value="3"/>
</dbReference>
<dbReference type="Gene3D" id="3.40.50.1820">
    <property type="entry name" value="alpha/beta hydrolase"/>
    <property type="match status" value="1"/>
</dbReference>
<dbReference type="SUPFAM" id="SSF53335">
    <property type="entry name" value="S-adenosyl-L-methionine-dependent methyltransferases"/>
    <property type="match status" value="1"/>
</dbReference>
<accession>A0A367EEC9</accession>
<dbReference type="EMBL" id="QOIN01000066">
    <property type="protein sequence ID" value="RCG15707.1"/>
    <property type="molecule type" value="Genomic_DNA"/>
</dbReference>
<dbReference type="Gene3D" id="3.30.559.10">
    <property type="entry name" value="Chloramphenicol acetyltransferase-like domain"/>
    <property type="match status" value="5"/>
</dbReference>
<dbReference type="Pfam" id="PF00550">
    <property type="entry name" value="PP-binding"/>
    <property type="match status" value="4"/>
</dbReference>
<evidence type="ECO:0000259" key="8">
    <source>
        <dbReference type="PROSITE" id="PS50075"/>
    </source>
</evidence>
<dbReference type="FunFam" id="3.30.300.30:FF:000010">
    <property type="entry name" value="Enterobactin synthetase component F"/>
    <property type="match status" value="2"/>
</dbReference>
<dbReference type="NCBIfam" id="TIGR01733">
    <property type="entry name" value="AA-adenyl-dom"/>
    <property type="match status" value="4"/>
</dbReference>
<dbReference type="InterPro" id="IPR029063">
    <property type="entry name" value="SAM-dependent_MTases_sf"/>
</dbReference>
<evidence type="ECO:0000256" key="6">
    <source>
        <dbReference type="ARBA" id="ARBA00023194"/>
    </source>
</evidence>
<dbReference type="NCBIfam" id="TIGR01720">
    <property type="entry name" value="NRPS-para261"/>
    <property type="match status" value="1"/>
</dbReference>
<dbReference type="PROSITE" id="PS00455">
    <property type="entry name" value="AMP_BINDING"/>
    <property type="match status" value="4"/>
</dbReference>
<dbReference type="InterPro" id="IPR020806">
    <property type="entry name" value="PKS_PP-bd"/>
</dbReference>
<dbReference type="GO" id="GO:0005829">
    <property type="term" value="C:cytosol"/>
    <property type="evidence" value="ECO:0007669"/>
    <property type="project" value="TreeGrafter"/>
</dbReference>
<dbReference type="PROSITE" id="PS50075">
    <property type="entry name" value="CARRIER"/>
    <property type="match status" value="4"/>
</dbReference>
<sequence>MRGPATCEFKRIAALSTFEDPAKDLPAVSGTEVGEVCHPLTPTQQGILFQSRHGGRSGLYHVQVVLEVAQELDVETFRRSWAHAVDRHAALRTSVTELPGGESVQRVSDSVDVPCAYEDWSDAGERCSERMQALLRRDHAQGFALDAAPLWRLYVCRLGEARFQVLWSLHYLLLDARSQSRVLREVEQAYDRLAAGDPLPVRPAAQFGEYVGWLSRQDADRSEAFWRDALDGVPSARPLPVELRPSADEETAGDAPAVAYEQVPLVLDAAQTAALRDAGARQGLTLTTLVQGAWAFLLSRYLGTDEVVTGVTTSGRSAGLAGVDAVVGQLVNTLPLRAEVPPAMGWAEWMRGIQRQYEQIRAHEDSPLLLVQQWSGIGSGESLFDSVVTVEEPEETGPAGGLRMVRSWEESHPGYPLSMVATPGERLTATLHYDTGRFAAPTVERMAGHLRRVLADLVEKPEAGLGELTLLTEAESTQLVHDWNDTDTPYTRDLCLHQLFERRVAQDPDAPALLCEDERWTYREVNEQANRIAHHLKQLGIRRGDQVAILMGRSAEMVPALLGILKAGAAYIPLDANAPVKRWHQILDSMGVPCVLTQHALLPRLQTVDPLPALAHVVCLDTTDDDAETEAGLPWPVHSATETAGMPRENPPVQGGPQDLAYIIFTSGSTGTPKGVMVRHSPAVNLIEWVNKTFSVGSEDRILFVTSLSFDLSVYDVFGILAAGGQIRVATSEDIQEPANLLRYIAEEPITFWDSAPAALMQLVPFLATDGSGVPDPVSHTLRLIFMSGDWIPVHSPDLMRAAFPHVQVVGLGGATEATVWSNFFPIGEVDPAWTSIPYGKPIQNARYYVLDESLRPCPLDVPGDLYIGGPCLSDGYAHAPELTAGKYVPSPFHGAAGERVYKTGDMARWRPDGNLEFLGRTDSQVKIRGYRVELGEIDGVLSEHPAVQDAATIVREDQTGTRALASYVVLHPQRAQEAVQEREEALADKRVDHWREVYDAFDSSGERTEDGADFSGWSSSYTGRPIPVEEMRAWQDDTVTLIRGYEPRTILEIGCGTGLLLFPLATGCRRYYGMDFSSSALKSVRNRLGSRPELRETVALRQGEADDVGELDVEPVDTVVVNSVVQYFPDVDYLVRVLEGALTRAADDGRIIVGDVRSFPLLDAFHAGVEASRAPDAMTRQQLRQRVQHRVQQEEELTLDPAFFRDWAASTGRISRVEIRPKRGRHHNELTMFRYQVVLHLGTPATAGEEDGRDQDGTELDWAAEVPTLADLRARLTGESPERLRLYNVPNARVEEAVRTLRWLKGDAGLETVEAWRAQPGPDNGVEPEDVFALAEQTGYTAALDWGRHGADGGYAVVLTRAGVEPRREEDERIAQGGPVGTRDWASYANQPLKGEIQHLLLPRLSGYLTERLPAYMVPSDLVALDALPITPSGKLDRRALLSPPTAATAESRVPARNTTEALLVTMWEQVLGRSPIGVFDDFFELGGHSLLAVQLVSRVRQVFCLEVPVRLFFDLPTIAEIGRELQRRQEELQPVRMPPLTPAGRGRPLPATFDQQRLFFIDRLSPGTSSYTVNWLIPLPTSVEQSVVSDALREMTRRHEPLRTTLREEDGRVWQVIADEQRLDLPVTDLSALPEEQAEAQAQDEIRRWWAQPFDVVTGPLVRARLIRTSRTEQVLVLAAHHTVFDGYSIGVFDQEFLQICRALTDGEPSPLPDLAVQYADYAVWQQSWLEETRLAFHLDYWKEQLAEAPEVLSLPTDFPRPGERSFAGDFVRRQLSPATTRRITEVSRGHQVTNYLALLSGFAVFLARYSGQEVVVIGVPVADRNRVELESMVGFLVNTVAVRVDLRGDPSFADVLLQVRKQLFDAQTHREVPFEQVVEALQPARSLAYNPVFQVMFADESLPYLEHAAQLARPKPWIHNLMEQGMSVGVARFDLTLMIQADPAGMRFGFEYSTDLFRAETVGRMADHFEALVEAALARPDTRVQHLPMAAEAERDQLVEKGHGLRTDRALRHGTLHELFTACARRNAQSVAVVCGESRLSYAELDRLSNRLAHLLRERGVGRESLVGLCVSRSVETIVGQLAILKAGGAYVPLDPEYPPERLAFMIEDGGLRTVLTRRSMVASLPVSDASVLVVDDVWDGLDDRPDTPVASGGTPDDLAYVMYTSGSTGRPKGVAVTHGDVAALAYDSGFAHGHQGVLLHSAQAFDASTYELWVPLLSGHHVVVAPPGAVTPTVLRECSAAHGVTAVWLTAALFHLLAQEDPGCMAGLREVWTGGDAVRADAVRRVREACPGLVVVDGYGPTETTTFATAYRMEPRDEVPETVPIGRPLDDMQVYVLDHAMQPVPTGVAGELYIGGAGLARGYLGLPDLTAQSFVPDPFGTGGRLYRTGDLARFRPDGNVEFLGRADDQVKIRGFRVELGEIETVLLRHPEVRAAAVLAQGEGSKRLVAFVVGGESVATEALQSFLGERLPHYMVPGVFVPLESMPLNASDKVDRKALAALSWREHAVAEQEHVAPRTPVEEELAQIWQAVLGTAQPVGVHDNFFSLGGDSILSLQVIFRAKQQGLYFTVKQLFRYQTITELAPVVEHQDAPPVQAEQGLVTGPVPLTPIQHWFFEQGFAHPHHVNQSLLLDVDADVTPQQWEQVLRGLLEQHDGLRTRFFHQNGTWQAELAGLPTQLPWQVHDLTTVPADQRRTRLLEIAGQTQSSMHLTEPPLLRAALFTGVDDQGPRLLLVAHHLVVDVVSWRVLLEDLGTLVEQARQGQEPQLPAKSTSWRQWAQQLHQEATSPATLDELPYWHEQAQTPYPLPLDGPRGHNTIGRSQTYEAVLDATETRALLQDIPAVFHTRINDVLLTAVTHTLGTWTGHDHIRYDLEGHGREELSDNLDTSRTTGWFTTISPLHLPVPTTLTNGLKQIKELLRARPRHGIGYGLLAHTNTHTATTLHTATPAQISFNYLGQFDQTLATSFNATTGLAGPDWHPDNHRPYLIDIVSHIHNGRLHMQWTHDNNTHTTHTIQHLAENTLETLRDLAQEAGRPGVQGYSPSDLPLSGLNQEQIDALVEQLRTLPAWRTGASPRPLEDCYPQTPTQEGLWFQSRFAQGEGAYHVQQILRLDQALDVDAFRRSWAEVMRRHPILRTSFRQEADEALQLVWADVPVPLEEQDWRAAAPQEQQERLRGYLEHDRVRSFDPDDVPQWRMLLARTADDAYQLVLSAHHTILDGWSISLVLSDLVQWYEAATHGGHIEPAPVRPYRDYVSWLRRQDMGQAEEYWRTALQGLGEPTPLEVGKRADAEGDAPAAQAWTSTDLSEAEAGALQDFAARHRLTLNTVLQGCWALLLSRYARTDDVVFGTVTSGRPSEVEGVERMVGLFINTLPLRVRLPDQAPVLDWLHGLQEQNVQMRQHEHCPLGQIQQWTETPAGAPLFETLFVFENYPEDERRGKALSFSEMDSQEQTHYPLNTVITVGRRIGVNLLYDTRRFDARTAEAMIGHLRQLCHEVVTAPQRPLGQVTMLTDGELPRALNTWASETTSDVEAVYYHELVTRQARSTPDSVAVVHEDEHLTYAELERRSDRLAHWLKRHGVGPDVLVGLCLERSTESVVGMLGILKAGGAYVPIDPRYPRDRMAFVVEDAGLHLMLTQEHVVPKLPEGDFEVFCMDSEWATVAQEPVGAPATTLTPHNLAYIIYTSGSTGRPKGVMVAHRCIHHLVPWIRRNPCFDRRQRVLQVASTSFDFSVWEILMPLVTGGTVYIPGKDVRMIGTELHDVLDERAIESLNFTPGALATLPTDEPLPHLRTLVVGGEAYSADLIRTWAPGRTFFNVYGPTESTVFATGGLTDEHLDVIHMGRPITNVRLYVLDQHMRPVPVGVPGELYIGGVGVTRGYMNRPDLTAENFVADPFGDEPGGRLYKSGDLVRYLADGNIEFVDRVDSQVKIRGFRIELGEIETVLEQHPLVRGCAVLAQPDGGGKRLVGYVVPHEETPDATDVLRAHLREQLPSYMVPSAFVYLHELPLNSNGKLNRKVLPLPEETEAPESSTGALPRTSTEAQLAAVWQEVLDQSRVGVFDDFFSLGGHSLLAVKVQARIRQAFEVEMPVRVLFEQPTIAQVAAEVDALLRHKEPHDVIPLVPVERDKPIPATFEQQRLWYLDRLHPDSPLYTVGWLLHRSEAVDAARLTSALEALVERHETLRTTFRESGGRVWQEIAESGQVVLTEADLSGEPVEQRPEAARERARELWKEPFDLATGPLLRTLLIHLADNESLLVFSAHHAIVDGFSLPILNEELLRGYDDLSAGRPATREPLPVQYADYAVWQQQWREEDRLRPHLEFWKGQLAEAPALISLPTDRPRPAVQDFEGASVSVSLPAELGERVARVSAEHQTTQFVALLSAFAVLLSHYSGQDKVVIGIPVANRSRVETEPLIGFLVNTVALCVDLSGNPDFSEVVGQVRWKLLEAQSHQEVPFDRIVEELKPERSLSYSPVFQVMFTGLDKLFEDVAEEQEQPSWEQDMVEAGIGVSKFDLGLSVQKRDGALRLTFEYSTALFERNTVAGMGEHLRLLTEAALREPRTPVARLPLLTAAERTEVLDGRNATRDEAVSRPTTLHHLFEEQARRTPDRIALSYEEGQLSYAQLDRLANRLAHTLRERGVTAEARVGISLHRSLDLVIALLATLKAQGAYVPLDPDYPADRIAYIAEDAAVQLVLVQPGTREQFGFLAERGVELVELGGADDGWLQTSEEPVDAPVHPDNLAYLIYTSGSTGRPKGAMLSHRGICNRLLWMQSTYDLHEDDRVLQKTPFSFDVSVWEFFWPLIAGARLHVARPDGHRDAGYLGELIEQQHIRVLHFVPSMLQGFLAQRTVTERCQDLRHVICSGEALPLEVQEQCMRTLPQAQLHNLYGPTEASVDVSFWECVSEPGASSVPIGRPVANTQLYVLNEAMAPVPDGVVGELFIGGVQLARGYLGRPDLTAERFVANPFGDGRLYATGDLARFRADGVIEYAGRKDHQIKIRGYRIEIDEVEAVLADHPTVRQCLVVVHEVTSADKRLIAFVTARDGREAVTDDLRAHLLERLPEYMVPAYFVPLEGFPLTPNGKIDRKALPALGDVVSQVRTGESYVAPRTDTEAALAGIWARLLGLERVGSRDDFFALGGHSLLVASMATEVQDRWGVELKLPVVFQNRTIAALAQVIDHSAEEDEEADADELFDLL</sequence>
<dbReference type="PANTHER" id="PTHR45527">
    <property type="entry name" value="NONRIBOSOMAL PEPTIDE SYNTHETASE"/>
    <property type="match status" value="1"/>
</dbReference>
<dbReference type="FunFam" id="3.40.50.980:FF:000002">
    <property type="entry name" value="Enterobactin synthetase component F"/>
    <property type="match status" value="1"/>
</dbReference>
<dbReference type="InterPro" id="IPR010071">
    <property type="entry name" value="AA_adenyl_dom"/>
</dbReference>
<dbReference type="Gene3D" id="3.40.50.980">
    <property type="match status" value="8"/>
</dbReference>
<proteinExistence type="inferred from homology"/>
<dbReference type="FunFam" id="1.10.1200.10:FF:000005">
    <property type="entry name" value="Nonribosomal peptide synthetase 1"/>
    <property type="match status" value="3"/>
</dbReference>
<dbReference type="InterPro" id="IPR010060">
    <property type="entry name" value="NRPS_synth"/>
</dbReference>
<keyword evidence="4" id="KW-0597">Phosphoprotein</keyword>
<dbReference type="CDD" id="cd02440">
    <property type="entry name" value="AdoMet_MTases"/>
    <property type="match status" value="1"/>
</dbReference>
<dbReference type="Proteomes" id="UP000252914">
    <property type="component" value="Unassembled WGS sequence"/>
</dbReference>
<dbReference type="InterPro" id="IPR036736">
    <property type="entry name" value="ACP-like_sf"/>
</dbReference>
<evidence type="ECO:0000313" key="10">
    <source>
        <dbReference type="Proteomes" id="UP000252914"/>
    </source>
</evidence>
<dbReference type="InterPro" id="IPR029058">
    <property type="entry name" value="AB_hydrolase_fold"/>
</dbReference>
<dbReference type="CDD" id="cd17646">
    <property type="entry name" value="A_NRPS_AB3403-like"/>
    <property type="match status" value="1"/>
</dbReference>
<gene>
    <name evidence="9" type="ORF">DTL70_30690</name>
</gene>
<reference evidence="9 10" key="1">
    <citation type="submission" date="2018-06" db="EMBL/GenBank/DDBJ databases">
        <title>Streptomyces reniochalinae sp. nov. and Streptomyces diacarnus sp. nov. from marine sponges.</title>
        <authorList>
            <person name="Li L."/>
        </authorList>
    </citation>
    <scope>NUCLEOTIDE SEQUENCE [LARGE SCALE GENOMIC DNA]</scope>
    <source>
        <strain evidence="9 10">LHW51701</strain>
    </source>
</reference>
<feature type="region of interest" description="Disordered" evidence="7">
    <location>
        <begin position="630"/>
        <end position="652"/>
    </location>
</feature>
<comment type="cofactor">
    <cofactor evidence="1">
        <name>pantetheine 4'-phosphate</name>
        <dbReference type="ChEBI" id="CHEBI:47942"/>
    </cofactor>
</comment>
<dbReference type="InterPro" id="IPR000873">
    <property type="entry name" value="AMP-dep_synth/lig_dom"/>
</dbReference>
<dbReference type="InterPro" id="IPR006162">
    <property type="entry name" value="Ppantetheine_attach_site"/>
</dbReference>
<dbReference type="PROSITE" id="PS00012">
    <property type="entry name" value="PHOSPHOPANTETHEINE"/>
    <property type="match status" value="2"/>
</dbReference>
<dbReference type="GO" id="GO:0017000">
    <property type="term" value="P:antibiotic biosynthetic process"/>
    <property type="evidence" value="ECO:0007669"/>
    <property type="project" value="UniProtKB-KW"/>
</dbReference>
<evidence type="ECO:0000256" key="3">
    <source>
        <dbReference type="ARBA" id="ARBA00022450"/>
    </source>
</evidence>
<dbReference type="InterPro" id="IPR023213">
    <property type="entry name" value="CAT-like_dom_sf"/>
</dbReference>
<dbReference type="GO" id="GO:0031177">
    <property type="term" value="F:phosphopantetheine binding"/>
    <property type="evidence" value="ECO:0007669"/>
    <property type="project" value="InterPro"/>
</dbReference>
<dbReference type="SUPFAM" id="SSF47336">
    <property type="entry name" value="ACP-like"/>
    <property type="match status" value="4"/>
</dbReference>
<evidence type="ECO:0000256" key="7">
    <source>
        <dbReference type="SAM" id="MobiDB-lite"/>
    </source>
</evidence>
<dbReference type="InterPro" id="IPR013217">
    <property type="entry name" value="Methyltransf_12"/>
</dbReference>
<dbReference type="Pfam" id="PF13193">
    <property type="entry name" value="AMP-binding_C"/>
    <property type="match status" value="3"/>
</dbReference>
<dbReference type="NCBIfam" id="NF003417">
    <property type="entry name" value="PRK04813.1"/>
    <property type="match status" value="5"/>
</dbReference>
<dbReference type="FunFam" id="3.40.50.980:FF:000001">
    <property type="entry name" value="Non-ribosomal peptide synthetase"/>
    <property type="match status" value="4"/>
</dbReference>
<evidence type="ECO:0000256" key="4">
    <source>
        <dbReference type="ARBA" id="ARBA00022553"/>
    </source>
</evidence>
<evidence type="ECO:0000256" key="1">
    <source>
        <dbReference type="ARBA" id="ARBA00001957"/>
    </source>
</evidence>
<comment type="caution">
    <text evidence="9">The sequence shown here is derived from an EMBL/GenBank/DDBJ whole genome shotgun (WGS) entry which is preliminary data.</text>
</comment>
<dbReference type="InterPro" id="IPR001242">
    <property type="entry name" value="Condensation_dom"/>
</dbReference>
<organism evidence="9 10">
    <name type="scientific">Streptomyces diacarni</name>
    <dbReference type="NCBI Taxonomy" id="2800381"/>
    <lineage>
        <taxon>Bacteria</taxon>
        <taxon>Bacillati</taxon>
        <taxon>Actinomycetota</taxon>
        <taxon>Actinomycetes</taxon>
        <taxon>Kitasatosporales</taxon>
        <taxon>Streptomycetaceae</taxon>
        <taxon>Streptomyces</taxon>
    </lineage>
</organism>